<proteinExistence type="predicted"/>
<sequence>MERDLRDVMAENLGAREQSIADLRPSTGALARSVRSVRRRRTVRHSSQAVGGLAVVAAVAVASWFGLRAVDEPVPAVTPTPSVSATAPAPSASPTTPTVVPDEILGLPPTRPMPPGLLTRTTPGWVLAIYRSVPDDSPDPDSPPVAHTVVLASPEGDLYRVLDLPLDLQIRLLRWEAGSTTAVVTRVGSDVPTDEARVALDLETGALTPTTLGLQVTGVYSNYWVGSAADGAELWTVVTSSDAYTSDLFRVKEGADPERVGGIGFQWLLDPTGRWLVSNVPGGATDEPEPFALLDVVDGGRLELSYDVPGQVCAVVGWLEPGALLAICADAGYRTAGIGDPAAAHAAYYRIDVGPTDATATLLAPLGSSDPRPMTWQGGWAASGVLAFPGHRGDLGEPGACADDLYLWSGQAATPMHVAPGATGFSLASGEPLVVSTVAGGCSGYPSAVTLRSFDATRGSWTVLAPEPSASGATGWFTGVESWVVGR</sequence>
<dbReference type="EMBL" id="JABMCI010000070">
    <property type="protein sequence ID" value="NUU19031.1"/>
    <property type="molecule type" value="Genomic_DNA"/>
</dbReference>
<keyword evidence="2" id="KW-0472">Membrane</keyword>
<evidence type="ECO:0000256" key="2">
    <source>
        <dbReference type="SAM" id="Phobius"/>
    </source>
</evidence>
<name>A0A7Y6A3E4_9CELL</name>
<evidence type="ECO:0000313" key="4">
    <source>
        <dbReference type="Proteomes" id="UP000565724"/>
    </source>
</evidence>
<reference evidence="3 4" key="1">
    <citation type="submission" date="2020-05" db="EMBL/GenBank/DDBJ databases">
        <title>Genome Sequencing of Type Strains.</title>
        <authorList>
            <person name="Lemaire J.F."/>
            <person name="Inderbitzin P."/>
            <person name="Gregorio O.A."/>
            <person name="Collins S.B."/>
            <person name="Wespe N."/>
            <person name="Knight-Connoni V."/>
        </authorList>
    </citation>
    <scope>NUCLEOTIDE SEQUENCE [LARGE SCALE GENOMIC DNA]</scope>
    <source>
        <strain evidence="3 4">ATCC 25174</strain>
    </source>
</reference>
<keyword evidence="4" id="KW-1185">Reference proteome</keyword>
<comment type="caution">
    <text evidence="3">The sequence shown here is derived from an EMBL/GenBank/DDBJ whole genome shotgun (WGS) entry which is preliminary data.</text>
</comment>
<feature type="compositionally biased region" description="Low complexity" evidence="1">
    <location>
        <begin position="78"/>
        <end position="101"/>
    </location>
</feature>
<gene>
    <name evidence="3" type="ORF">HP550_17420</name>
</gene>
<evidence type="ECO:0000256" key="1">
    <source>
        <dbReference type="SAM" id="MobiDB-lite"/>
    </source>
</evidence>
<organism evidence="3 4">
    <name type="scientific">Cellulomonas humilata</name>
    <dbReference type="NCBI Taxonomy" id="144055"/>
    <lineage>
        <taxon>Bacteria</taxon>
        <taxon>Bacillati</taxon>
        <taxon>Actinomycetota</taxon>
        <taxon>Actinomycetes</taxon>
        <taxon>Micrococcales</taxon>
        <taxon>Cellulomonadaceae</taxon>
        <taxon>Cellulomonas</taxon>
    </lineage>
</organism>
<keyword evidence="2" id="KW-0812">Transmembrane</keyword>
<dbReference type="Proteomes" id="UP000565724">
    <property type="component" value="Unassembled WGS sequence"/>
</dbReference>
<dbReference type="AlphaFoldDB" id="A0A7Y6A3E4"/>
<feature type="transmembrane region" description="Helical" evidence="2">
    <location>
        <begin position="49"/>
        <end position="67"/>
    </location>
</feature>
<accession>A0A7Y6A3E4</accession>
<feature type="region of interest" description="Disordered" evidence="1">
    <location>
        <begin position="78"/>
        <end position="118"/>
    </location>
</feature>
<dbReference type="RefSeq" id="WP_175348952.1">
    <property type="nucleotide sequence ID" value="NZ_JABMCI010000070.1"/>
</dbReference>
<keyword evidence="2" id="KW-1133">Transmembrane helix</keyword>
<protein>
    <submittedName>
        <fullName evidence="3">Uncharacterized protein</fullName>
    </submittedName>
</protein>
<evidence type="ECO:0000313" key="3">
    <source>
        <dbReference type="EMBL" id="NUU19031.1"/>
    </source>
</evidence>